<keyword evidence="2" id="KW-0830">Ubiquinone</keyword>
<sequence>MKNNNTIFNQFSEDYDTWYETKMGKFVDELESEAIFSLLDLPENAMMLDVGCGTGNFTYKFADMGYSCVGIDIAGNMLKHAKAKQQDEKIQFIEMNAENTSFEDESFDCIISVTAFEFMPYPDLIYKEMQRLLKPNGSIIIGTIQKGGSWYQLYTSDICKDTAYAKATFLSLEDLKNLDNNQVVDFKECLYLSPTLNEEEYDKQHEAEYKKKEDKGGFVCVKFKKKN</sequence>
<proteinExistence type="predicted"/>
<comment type="caution">
    <text evidence="2">The sequence shown here is derived from an EMBL/GenBank/DDBJ whole genome shotgun (WGS) entry which is preliminary data.</text>
</comment>
<dbReference type="RefSeq" id="WP_307407525.1">
    <property type="nucleotide sequence ID" value="NZ_JAUSUR010000003.1"/>
</dbReference>
<evidence type="ECO:0000259" key="1">
    <source>
        <dbReference type="Pfam" id="PF08241"/>
    </source>
</evidence>
<evidence type="ECO:0000313" key="2">
    <source>
        <dbReference type="EMBL" id="MDQ0361089.1"/>
    </source>
</evidence>
<keyword evidence="3" id="KW-1185">Reference proteome</keyword>
<protein>
    <submittedName>
        <fullName evidence="2">Ubiquinone/menaquinone biosynthesis C-methylase UbiE</fullName>
    </submittedName>
</protein>
<dbReference type="PANTHER" id="PTHR43591">
    <property type="entry name" value="METHYLTRANSFERASE"/>
    <property type="match status" value="1"/>
</dbReference>
<evidence type="ECO:0000313" key="3">
    <source>
        <dbReference type="Proteomes" id="UP001230220"/>
    </source>
</evidence>
<feature type="domain" description="Methyltransferase type 11" evidence="1">
    <location>
        <begin position="48"/>
        <end position="141"/>
    </location>
</feature>
<name>A0ABU0E2H6_9FIRM</name>
<organism evidence="2 3">
    <name type="scientific">Breznakia pachnodae</name>
    <dbReference type="NCBI Taxonomy" id="265178"/>
    <lineage>
        <taxon>Bacteria</taxon>
        <taxon>Bacillati</taxon>
        <taxon>Bacillota</taxon>
        <taxon>Erysipelotrichia</taxon>
        <taxon>Erysipelotrichales</taxon>
        <taxon>Erysipelotrichaceae</taxon>
        <taxon>Breznakia</taxon>
    </lineage>
</organism>
<reference evidence="2 3" key="1">
    <citation type="submission" date="2023-07" db="EMBL/GenBank/DDBJ databases">
        <title>Genomic Encyclopedia of Type Strains, Phase IV (KMG-IV): sequencing the most valuable type-strain genomes for metagenomic binning, comparative biology and taxonomic classification.</title>
        <authorList>
            <person name="Goeker M."/>
        </authorList>
    </citation>
    <scope>NUCLEOTIDE SEQUENCE [LARGE SCALE GENOMIC DNA]</scope>
    <source>
        <strain evidence="2 3">DSM 16784</strain>
    </source>
</reference>
<dbReference type="InterPro" id="IPR013216">
    <property type="entry name" value="Methyltransf_11"/>
</dbReference>
<dbReference type="Gene3D" id="3.40.50.150">
    <property type="entry name" value="Vaccinia Virus protein VP39"/>
    <property type="match status" value="1"/>
</dbReference>
<dbReference type="Proteomes" id="UP001230220">
    <property type="component" value="Unassembled WGS sequence"/>
</dbReference>
<dbReference type="SUPFAM" id="SSF53335">
    <property type="entry name" value="S-adenosyl-L-methionine-dependent methyltransferases"/>
    <property type="match status" value="1"/>
</dbReference>
<dbReference type="EMBL" id="JAUSUR010000003">
    <property type="protein sequence ID" value="MDQ0361089.1"/>
    <property type="molecule type" value="Genomic_DNA"/>
</dbReference>
<gene>
    <name evidence="2" type="ORF">J2S15_001836</name>
</gene>
<dbReference type="Pfam" id="PF08241">
    <property type="entry name" value="Methyltransf_11"/>
    <property type="match status" value="1"/>
</dbReference>
<dbReference type="InterPro" id="IPR029063">
    <property type="entry name" value="SAM-dependent_MTases_sf"/>
</dbReference>
<dbReference type="CDD" id="cd02440">
    <property type="entry name" value="AdoMet_MTases"/>
    <property type="match status" value="1"/>
</dbReference>
<accession>A0ABU0E2H6</accession>